<name>A0A7J9HRK2_9ROSI</name>
<feature type="compositionally biased region" description="Basic and acidic residues" evidence="1">
    <location>
        <begin position="13"/>
        <end position="30"/>
    </location>
</feature>
<comment type="caution">
    <text evidence="2">The sequence shown here is derived from an EMBL/GenBank/DDBJ whole genome shotgun (WGS) entry which is preliminary data.</text>
</comment>
<evidence type="ECO:0000256" key="1">
    <source>
        <dbReference type="SAM" id="MobiDB-lite"/>
    </source>
</evidence>
<protein>
    <submittedName>
        <fullName evidence="2">Uncharacterized protein</fullName>
    </submittedName>
</protein>
<organism evidence="2 3">
    <name type="scientific">Gossypium harknessii</name>
    <dbReference type="NCBI Taxonomy" id="34285"/>
    <lineage>
        <taxon>Eukaryota</taxon>
        <taxon>Viridiplantae</taxon>
        <taxon>Streptophyta</taxon>
        <taxon>Embryophyta</taxon>
        <taxon>Tracheophyta</taxon>
        <taxon>Spermatophyta</taxon>
        <taxon>Magnoliopsida</taxon>
        <taxon>eudicotyledons</taxon>
        <taxon>Gunneridae</taxon>
        <taxon>Pentapetalae</taxon>
        <taxon>rosids</taxon>
        <taxon>malvids</taxon>
        <taxon>Malvales</taxon>
        <taxon>Malvaceae</taxon>
        <taxon>Malvoideae</taxon>
        <taxon>Gossypium</taxon>
    </lineage>
</organism>
<dbReference type="AlphaFoldDB" id="A0A7J9HRK2"/>
<evidence type="ECO:0000313" key="2">
    <source>
        <dbReference type="EMBL" id="MBA0812500.1"/>
    </source>
</evidence>
<accession>A0A7J9HRK2</accession>
<evidence type="ECO:0000313" key="3">
    <source>
        <dbReference type="Proteomes" id="UP000593560"/>
    </source>
</evidence>
<gene>
    <name evidence="2" type="ORF">Gohar_026466</name>
</gene>
<reference evidence="2 3" key="1">
    <citation type="journal article" date="2019" name="Genome Biol. Evol.">
        <title>Insights into the evolution of the New World diploid cottons (Gossypium, subgenus Houzingenia) based on genome sequencing.</title>
        <authorList>
            <person name="Grover C.E."/>
            <person name="Arick M.A. 2nd"/>
            <person name="Thrash A."/>
            <person name="Conover J.L."/>
            <person name="Sanders W.S."/>
            <person name="Peterson D.G."/>
            <person name="Frelichowski J.E."/>
            <person name="Scheffler J.A."/>
            <person name="Scheffler B.E."/>
            <person name="Wendel J.F."/>
        </authorList>
    </citation>
    <scope>NUCLEOTIDE SEQUENCE [LARGE SCALE GENOMIC DNA]</scope>
    <source>
        <strain evidence="2">0</strain>
        <tissue evidence="2">Leaf</tissue>
    </source>
</reference>
<keyword evidence="3" id="KW-1185">Reference proteome</keyword>
<feature type="non-terminal residue" evidence="2">
    <location>
        <position position="30"/>
    </location>
</feature>
<dbReference type="OrthoDB" id="10446880at2759"/>
<dbReference type="Proteomes" id="UP000593560">
    <property type="component" value="Unassembled WGS sequence"/>
</dbReference>
<feature type="region of interest" description="Disordered" evidence="1">
    <location>
        <begin position="1"/>
        <end position="30"/>
    </location>
</feature>
<proteinExistence type="predicted"/>
<sequence length="30" mass="3360">MDHNLEDVALVGEEAKKRSKGEDLTGKEEM</sequence>
<dbReference type="EMBL" id="JABFAD010000011">
    <property type="protein sequence ID" value="MBA0812500.1"/>
    <property type="molecule type" value="Genomic_DNA"/>
</dbReference>